<protein>
    <recommendedName>
        <fullName evidence="3">TonB C-terminal domain-containing protein</fullName>
    </recommendedName>
</protein>
<reference evidence="2" key="1">
    <citation type="journal article" date="2019" name="Int. J. Syst. Evol. Microbiol.">
        <title>The Global Catalogue of Microorganisms (GCM) 10K type strain sequencing project: providing services to taxonomists for standard genome sequencing and annotation.</title>
        <authorList>
            <consortium name="The Broad Institute Genomics Platform"/>
            <consortium name="The Broad Institute Genome Sequencing Center for Infectious Disease"/>
            <person name="Wu L."/>
            <person name="Ma J."/>
        </authorList>
    </citation>
    <scope>NUCLEOTIDE SEQUENCE [LARGE SCALE GENOMIC DNA]</scope>
    <source>
        <strain evidence="2">JCM 18325</strain>
    </source>
</reference>
<keyword evidence="2" id="KW-1185">Reference proteome</keyword>
<evidence type="ECO:0008006" key="3">
    <source>
        <dbReference type="Google" id="ProtNLM"/>
    </source>
</evidence>
<comment type="caution">
    <text evidence="1">The sequence shown here is derived from an EMBL/GenBank/DDBJ whole genome shotgun (WGS) entry which is preliminary data.</text>
</comment>
<proteinExistence type="predicted"/>
<dbReference type="SUPFAM" id="SSF74653">
    <property type="entry name" value="TolA/TonB C-terminal domain"/>
    <property type="match status" value="1"/>
</dbReference>
<evidence type="ECO:0000313" key="1">
    <source>
        <dbReference type="EMBL" id="GAA4810579.1"/>
    </source>
</evidence>
<organism evidence="1 2">
    <name type="scientific">Litoribaculum gwangyangense</name>
    <dbReference type="NCBI Taxonomy" id="1130722"/>
    <lineage>
        <taxon>Bacteria</taxon>
        <taxon>Pseudomonadati</taxon>
        <taxon>Bacteroidota</taxon>
        <taxon>Flavobacteriia</taxon>
        <taxon>Flavobacteriales</taxon>
        <taxon>Flavobacteriaceae</taxon>
        <taxon>Litoribaculum</taxon>
    </lineage>
</organism>
<dbReference type="RefSeq" id="WP_345276538.1">
    <property type="nucleotide sequence ID" value="NZ_BAABJW010000002.1"/>
</dbReference>
<dbReference type="Proteomes" id="UP001501433">
    <property type="component" value="Unassembled WGS sequence"/>
</dbReference>
<accession>A0ABP9CGV1</accession>
<dbReference type="Gene3D" id="3.30.1150.10">
    <property type="match status" value="1"/>
</dbReference>
<sequence length="506" mass="58485">MKKVFSLLLLFCVYLCYSQTHTNKFKDKYEEFGFYAQPSKFNELSKFFKNHINTDLLKAVKFQKDIENEKRIFLTFRFNDKGDMVNIYATSAYSELNNNIVEAFKKYEIEKLNIPEKSPKNKYVLQIISSEEDIAVINCSSVIVYDRMPVFEGCDSENNYNKIKQCLRRQIESHIISNLSLIEVQKAKLLGEINLKINFTVEANGNIINAHCKGSTEAFNNELDRVIGTLPRFKIPPTRNGIPTSYDVSEEILFIIESKTESYKENVLETRDSVFERNEDLEQHFTRNLSEKELDKIFFPLKSNALMINFSLDKKGKMIDARTNSNNPELSKKLIRIFNSYPLEKLNITNNDILNMYSYHLITRFDNKNIVRCNKAPIIMTPPMFKGCEKSKSPDLMRKCMSELVGRIIKKEFDTNLRYKTSLTGIIRILAHFKIDKEGKITGVKVKAPNPFLGNEIESIIQNITPAIKPGYQNGKPVVVPFSVPIVFSVGDYKPLDSFKELNKKF</sequence>
<name>A0ABP9CGV1_9FLAO</name>
<evidence type="ECO:0000313" key="2">
    <source>
        <dbReference type="Proteomes" id="UP001501433"/>
    </source>
</evidence>
<dbReference type="EMBL" id="BAABJW010000002">
    <property type="protein sequence ID" value="GAA4810579.1"/>
    <property type="molecule type" value="Genomic_DNA"/>
</dbReference>
<gene>
    <name evidence="1" type="ORF">GCM10023330_17120</name>
</gene>